<evidence type="ECO:0000259" key="13">
    <source>
        <dbReference type="PROSITE" id="PS50046"/>
    </source>
</evidence>
<dbReference type="PRINTS" id="PR01033">
    <property type="entry name" value="PHYTOCHROME"/>
</dbReference>
<dbReference type="PROSITE" id="PS50046">
    <property type="entry name" value="PHYTOCHROME_2"/>
    <property type="match status" value="1"/>
</dbReference>
<dbReference type="GO" id="GO:0009584">
    <property type="term" value="P:detection of visible light"/>
    <property type="evidence" value="ECO:0007669"/>
    <property type="project" value="InterPro"/>
</dbReference>
<dbReference type="GO" id="GO:0006355">
    <property type="term" value="P:regulation of DNA-templated transcription"/>
    <property type="evidence" value="ECO:0007669"/>
    <property type="project" value="InterPro"/>
</dbReference>
<keyword evidence="9" id="KW-0067">ATP-binding</keyword>
<reference evidence="15 16" key="1">
    <citation type="submission" date="2019-12" db="EMBL/GenBank/DDBJ databases">
        <title>Genomic-based taxomic classification of the family Erythrobacteraceae.</title>
        <authorList>
            <person name="Xu L."/>
        </authorList>
    </citation>
    <scope>NUCLEOTIDE SEQUENCE [LARGE SCALE GENOMIC DNA]</scope>
    <source>
        <strain evidence="15 16">LMG 29519</strain>
    </source>
</reference>
<dbReference type="SUPFAM" id="SSF52172">
    <property type="entry name" value="CheY-like"/>
    <property type="match status" value="1"/>
</dbReference>
<dbReference type="InterPro" id="IPR001294">
    <property type="entry name" value="Phytochrome"/>
</dbReference>
<dbReference type="AlphaFoldDB" id="A0A6I4TYT8"/>
<dbReference type="SUPFAM" id="SSF55781">
    <property type="entry name" value="GAF domain-like"/>
    <property type="match status" value="2"/>
</dbReference>
<evidence type="ECO:0000256" key="6">
    <source>
        <dbReference type="ARBA" id="ARBA00022679"/>
    </source>
</evidence>
<accession>A0A6I4TYT8</accession>
<evidence type="ECO:0000256" key="11">
    <source>
        <dbReference type="ARBA" id="ARBA00023170"/>
    </source>
</evidence>
<dbReference type="InterPro" id="IPR011006">
    <property type="entry name" value="CheY-like_superfamily"/>
</dbReference>
<dbReference type="Gene3D" id="3.30.450.40">
    <property type="match status" value="1"/>
</dbReference>
<keyword evidence="8" id="KW-0418">Kinase</keyword>
<feature type="domain" description="Phytochrome chromophore attachment site" evidence="13">
    <location>
        <begin position="142"/>
        <end position="298"/>
    </location>
</feature>
<keyword evidence="3" id="KW-0600">Photoreceptor protein</keyword>
<dbReference type="Gene3D" id="3.30.450.270">
    <property type="match status" value="1"/>
</dbReference>
<evidence type="ECO:0000256" key="5">
    <source>
        <dbReference type="ARBA" id="ARBA00022606"/>
    </source>
</evidence>
<keyword evidence="5" id="KW-0716">Sensory transduction</keyword>
<protein>
    <recommendedName>
        <fullName evidence="2">histidine kinase</fullName>
        <ecNumber evidence="2">2.7.13.3</ecNumber>
    </recommendedName>
</protein>
<dbReference type="SMART" id="SM00065">
    <property type="entry name" value="GAF"/>
    <property type="match status" value="1"/>
</dbReference>
<dbReference type="InterPro" id="IPR029016">
    <property type="entry name" value="GAF-like_dom_sf"/>
</dbReference>
<keyword evidence="11" id="KW-0675">Receptor</keyword>
<keyword evidence="16" id="KW-1185">Reference proteome</keyword>
<evidence type="ECO:0000256" key="10">
    <source>
        <dbReference type="ARBA" id="ARBA00022991"/>
    </source>
</evidence>
<dbReference type="GO" id="GO:0000160">
    <property type="term" value="P:phosphorelay signal transduction system"/>
    <property type="evidence" value="ECO:0007669"/>
    <property type="project" value="InterPro"/>
</dbReference>
<dbReference type="SMART" id="SM00448">
    <property type="entry name" value="REC"/>
    <property type="match status" value="1"/>
</dbReference>
<sequence>MSEYDVDLTNCDREPIHLIERIQPFGALIAVGSDWLVSRWSANAQDFLELDRPLEAGFPIREIFARKAVEEIRSAMGRLNEQDAIERSFGIELLGDGQLYDLAIHLSGRQLVMEIERHDARRQNQSLNNLRPLTRQLEAAASTDKLSTIACKMLRDVLGMDRVMLYKFHRDGTGEVVAESLGDGIDSFYGLRYPATDIPKQARELYKRNLLRIIADVDGETIPLLPENPPRGPLDLSLGTLRAVSPIHIQYLRNMDVGASLSISVIVRGELWGLFACHNSEPILLPFSVRTAGELLAQMFSLTLDQRLADSARQTADQGREIHDQVMMRLADEDDIAGNLPMIIDAVKGLIDHDGASAYVDGKYVARNAAPNEEEFLPLLPYFNSELAGEILAEAKLVDKIPEASTFSDRVVGALVIPVSRRPRDYLVLWRKELRQTVEWAGNPDKPVEQGPNGATLTPRASFESWKQEVEGTSADWHDDEIRLAQMLRVTLLEVLLRLADKQMEERSQSQQKQDLLIAELNHRVRNILTLIRGLIEQSRGQAEDVPSFAEIVGGRIRALASAHDALTAENWAPASLTRLIEVEAAAYSSNKGHRVHVEGDDALLHPTAYSTMALVIHEMMTNAAKYGALCDSNGSVDVTLERDGDGDLHIRWREMGGPPVKAPERRGFGSTIIERSIPYELKGDAKIRYKLGGVEADFCIPNASLAKQSAIRSAKNEESDRAGQGDNMAVQTPGRVLLVEDNMIIAMDTEETLRDLGVGEVLVAGSIAEAERALASGTPDLAILDYNLGDETSEPLARKLADSGVPVAMATGYGEAMRELEQIDLLAILSKPYDRDDIAGVFRKIGEGA</sequence>
<evidence type="ECO:0000256" key="1">
    <source>
        <dbReference type="ARBA" id="ARBA00000085"/>
    </source>
</evidence>
<evidence type="ECO:0000256" key="9">
    <source>
        <dbReference type="ARBA" id="ARBA00022840"/>
    </source>
</evidence>
<dbReference type="EC" id="2.7.13.3" evidence="2"/>
<comment type="catalytic activity">
    <reaction evidence="1">
        <text>ATP + protein L-histidine = ADP + protein N-phospho-L-histidine.</text>
        <dbReference type="EC" id="2.7.13.3"/>
    </reaction>
</comment>
<evidence type="ECO:0000256" key="4">
    <source>
        <dbReference type="ARBA" id="ARBA00022553"/>
    </source>
</evidence>
<evidence type="ECO:0000256" key="8">
    <source>
        <dbReference type="ARBA" id="ARBA00022777"/>
    </source>
</evidence>
<keyword evidence="10" id="KW-0157">Chromophore</keyword>
<dbReference type="SUPFAM" id="SSF55874">
    <property type="entry name" value="ATPase domain of HSP90 chaperone/DNA topoisomerase II/histidine kinase"/>
    <property type="match status" value="1"/>
</dbReference>
<dbReference type="Pfam" id="PF00360">
    <property type="entry name" value="PHY"/>
    <property type="match status" value="1"/>
</dbReference>
<name>A0A6I4TYT8_9SPHN</name>
<evidence type="ECO:0000256" key="2">
    <source>
        <dbReference type="ARBA" id="ARBA00012438"/>
    </source>
</evidence>
<dbReference type="GO" id="GO:0004673">
    <property type="term" value="F:protein histidine kinase activity"/>
    <property type="evidence" value="ECO:0007669"/>
    <property type="project" value="UniProtKB-EC"/>
</dbReference>
<evidence type="ECO:0000259" key="14">
    <source>
        <dbReference type="PROSITE" id="PS50110"/>
    </source>
</evidence>
<dbReference type="Proteomes" id="UP000429229">
    <property type="component" value="Unassembled WGS sequence"/>
</dbReference>
<dbReference type="InterPro" id="IPR003018">
    <property type="entry name" value="GAF"/>
</dbReference>
<keyword evidence="6" id="KW-0808">Transferase</keyword>
<evidence type="ECO:0000256" key="3">
    <source>
        <dbReference type="ARBA" id="ARBA00022543"/>
    </source>
</evidence>
<organism evidence="15 16">
    <name type="scientific">Alteriqipengyuania halimionae</name>
    <dbReference type="NCBI Taxonomy" id="1926630"/>
    <lineage>
        <taxon>Bacteria</taxon>
        <taxon>Pseudomonadati</taxon>
        <taxon>Pseudomonadota</taxon>
        <taxon>Alphaproteobacteria</taxon>
        <taxon>Sphingomonadales</taxon>
        <taxon>Erythrobacteraceae</taxon>
        <taxon>Alteriqipengyuania</taxon>
    </lineage>
</organism>
<feature type="domain" description="Response regulatory" evidence="14">
    <location>
        <begin position="736"/>
        <end position="847"/>
    </location>
</feature>
<evidence type="ECO:0000256" key="7">
    <source>
        <dbReference type="ARBA" id="ARBA00022741"/>
    </source>
</evidence>
<dbReference type="PROSITE" id="PS50110">
    <property type="entry name" value="RESPONSE_REGULATORY"/>
    <property type="match status" value="1"/>
</dbReference>
<feature type="modified residue" description="4-aspartylphosphate" evidence="12">
    <location>
        <position position="786"/>
    </location>
</feature>
<evidence type="ECO:0000313" key="16">
    <source>
        <dbReference type="Proteomes" id="UP000429229"/>
    </source>
</evidence>
<keyword evidence="4 12" id="KW-0597">Phosphoprotein</keyword>
<dbReference type="Pfam" id="PF01590">
    <property type="entry name" value="GAF"/>
    <property type="match status" value="1"/>
</dbReference>
<dbReference type="Pfam" id="PF00072">
    <property type="entry name" value="Response_reg"/>
    <property type="match status" value="1"/>
</dbReference>
<dbReference type="OrthoDB" id="136506at2"/>
<dbReference type="SMART" id="SM00911">
    <property type="entry name" value="HWE_HK"/>
    <property type="match status" value="1"/>
</dbReference>
<dbReference type="Pfam" id="PF08446">
    <property type="entry name" value="PAS_2"/>
    <property type="match status" value="1"/>
</dbReference>
<dbReference type="GO" id="GO:0009881">
    <property type="term" value="F:photoreceptor activity"/>
    <property type="evidence" value="ECO:0007669"/>
    <property type="project" value="UniProtKB-KW"/>
</dbReference>
<dbReference type="InterPro" id="IPR036890">
    <property type="entry name" value="HATPase_C_sf"/>
</dbReference>
<dbReference type="InterPro" id="IPR013515">
    <property type="entry name" value="Phytochrome_cen-reg"/>
</dbReference>
<keyword evidence="7" id="KW-0547">Nucleotide-binding</keyword>
<dbReference type="InterPro" id="IPR001789">
    <property type="entry name" value="Sig_transdc_resp-reg_receiver"/>
</dbReference>
<dbReference type="Gene3D" id="3.40.50.2300">
    <property type="match status" value="1"/>
</dbReference>
<dbReference type="InterPro" id="IPR043150">
    <property type="entry name" value="Phytochrome_PHY_sf"/>
</dbReference>
<dbReference type="EMBL" id="WTYR01000001">
    <property type="protein sequence ID" value="MXP08840.1"/>
    <property type="molecule type" value="Genomic_DNA"/>
</dbReference>
<dbReference type="GO" id="GO:0005524">
    <property type="term" value="F:ATP binding"/>
    <property type="evidence" value="ECO:0007669"/>
    <property type="project" value="UniProtKB-KW"/>
</dbReference>
<evidence type="ECO:0000256" key="12">
    <source>
        <dbReference type="PROSITE-ProRule" id="PRU00169"/>
    </source>
</evidence>
<dbReference type="SUPFAM" id="SSF55785">
    <property type="entry name" value="PYP-like sensor domain (PAS domain)"/>
    <property type="match status" value="1"/>
</dbReference>
<proteinExistence type="predicted"/>
<dbReference type="InterPro" id="IPR035965">
    <property type="entry name" value="PAS-like_dom_sf"/>
</dbReference>
<dbReference type="Gene3D" id="3.30.565.10">
    <property type="entry name" value="Histidine kinase-like ATPase, C-terminal domain"/>
    <property type="match status" value="1"/>
</dbReference>
<dbReference type="PANTHER" id="PTHR41523:SF7">
    <property type="entry name" value="HISTIDINE KINASE"/>
    <property type="match status" value="1"/>
</dbReference>
<dbReference type="PANTHER" id="PTHR41523">
    <property type="entry name" value="TWO-COMPONENT SYSTEM SENSOR PROTEIN"/>
    <property type="match status" value="1"/>
</dbReference>
<dbReference type="RefSeq" id="WP_160615359.1">
    <property type="nucleotide sequence ID" value="NZ_WTYR01000001.1"/>
</dbReference>
<evidence type="ECO:0000313" key="15">
    <source>
        <dbReference type="EMBL" id="MXP08840.1"/>
    </source>
</evidence>
<dbReference type="InterPro" id="IPR016132">
    <property type="entry name" value="Phyto_chromo_attachment"/>
</dbReference>
<dbReference type="Pfam" id="PF07536">
    <property type="entry name" value="HWE_HK"/>
    <property type="match status" value="1"/>
</dbReference>
<dbReference type="Gene3D" id="3.30.450.20">
    <property type="entry name" value="PAS domain"/>
    <property type="match status" value="1"/>
</dbReference>
<dbReference type="InterPro" id="IPR013654">
    <property type="entry name" value="PAS_2"/>
</dbReference>
<gene>
    <name evidence="15" type="ORF">GRI68_01425</name>
</gene>
<comment type="caution">
    <text evidence="15">The sequence shown here is derived from an EMBL/GenBank/DDBJ whole genome shotgun (WGS) entry which is preliminary data.</text>
</comment>
<dbReference type="InterPro" id="IPR011102">
    <property type="entry name" value="Sig_transdc_His_kinase_HWE"/>
</dbReference>